<feature type="domain" description="Cytochrome b5 heme-binding" evidence="24">
    <location>
        <begin position="3"/>
        <end position="80"/>
    </location>
</feature>
<dbReference type="PROSITE" id="PS00191">
    <property type="entry name" value="CYTOCHROME_B5_1"/>
    <property type="match status" value="1"/>
</dbReference>
<feature type="region of interest" description="Disordered" evidence="23">
    <location>
        <begin position="77"/>
        <end position="100"/>
    </location>
</feature>
<evidence type="ECO:0000256" key="7">
    <source>
        <dbReference type="ARBA" id="ARBA00022630"/>
    </source>
</evidence>
<dbReference type="PANTHER" id="PTHR10578">
    <property type="entry name" value="S -2-HYDROXY-ACID OXIDASE-RELATED"/>
    <property type="match status" value="1"/>
</dbReference>
<comment type="subunit">
    <text evidence="4">Homotetramer.</text>
</comment>
<evidence type="ECO:0000313" key="27">
    <source>
        <dbReference type="Proteomes" id="UP000770015"/>
    </source>
</evidence>
<evidence type="ECO:0000256" key="11">
    <source>
        <dbReference type="ARBA" id="ARBA00023002"/>
    </source>
</evidence>
<evidence type="ECO:0000256" key="14">
    <source>
        <dbReference type="ARBA" id="ARBA00052399"/>
    </source>
</evidence>
<dbReference type="Pfam" id="PF00173">
    <property type="entry name" value="Cyt-b5"/>
    <property type="match status" value="1"/>
</dbReference>
<dbReference type="InterPro" id="IPR037458">
    <property type="entry name" value="L-MDH/L-LDH_FMN-bd"/>
</dbReference>
<evidence type="ECO:0000256" key="23">
    <source>
        <dbReference type="SAM" id="MobiDB-lite"/>
    </source>
</evidence>
<evidence type="ECO:0000256" key="22">
    <source>
        <dbReference type="RuleBase" id="RU362121"/>
    </source>
</evidence>
<dbReference type="EC" id="1.1.2.3" evidence="17"/>
<evidence type="ECO:0000256" key="4">
    <source>
        <dbReference type="ARBA" id="ARBA00011881"/>
    </source>
</evidence>
<dbReference type="SMART" id="SM01117">
    <property type="entry name" value="Cyt-b5"/>
    <property type="match status" value="1"/>
</dbReference>
<comment type="similarity">
    <text evidence="16">In the N-terminal section; belongs to the cytochrome b5 family.</text>
</comment>
<evidence type="ECO:0000256" key="2">
    <source>
        <dbReference type="ARBA" id="ARBA00001970"/>
    </source>
</evidence>
<keyword evidence="9 22" id="KW-0479">Metal-binding</keyword>
<dbReference type="AlphaFoldDB" id="A0A9P9ADZ7"/>
<evidence type="ECO:0000256" key="8">
    <source>
        <dbReference type="ARBA" id="ARBA00022643"/>
    </source>
</evidence>
<dbReference type="Proteomes" id="UP000770015">
    <property type="component" value="Unassembled WGS sequence"/>
</dbReference>
<evidence type="ECO:0000256" key="5">
    <source>
        <dbReference type="ARBA" id="ARBA00022448"/>
    </source>
</evidence>
<evidence type="ECO:0000256" key="17">
    <source>
        <dbReference type="ARBA" id="ARBA00066458"/>
    </source>
</evidence>
<dbReference type="InterPro" id="IPR036400">
    <property type="entry name" value="Cyt_B5-like_heme/steroid_sf"/>
</dbReference>
<keyword evidence="10" id="KW-0809">Transit peptide</keyword>
<dbReference type="GO" id="GO:0006089">
    <property type="term" value="P:lactate metabolic process"/>
    <property type="evidence" value="ECO:0007669"/>
    <property type="project" value="TreeGrafter"/>
</dbReference>
<evidence type="ECO:0000259" key="25">
    <source>
        <dbReference type="PROSITE" id="PS51349"/>
    </source>
</evidence>
<evidence type="ECO:0000256" key="15">
    <source>
        <dbReference type="ARBA" id="ARBA00061137"/>
    </source>
</evidence>
<evidence type="ECO:0000256" key="10">
    <source>
        <dbReference type="ARBA" id="ARBA00022946"/>
    </source>
</evidence>
<evidence type="ECO:0000256" key="18">
    <source>
        <dbReference type="ARBA" id="ARBA00068515"/>
    </source>
</evidence>
<comment type="cofactor">
    <cofactor evidence="2">
        <name>heme b</name>
        <dbReference type="ChEBI" id="CHEBI:60344"/>
    </cofactor>
</comment>
<keyword evidence="7" id="KW-0285">Flavoprotein</keyword>
<comment type="similarity">
    <text evidence="15">In the C-terminal section; belongs to the FMN-dependent alpha-hydroxy acid dehydrogenase family.</text>
</comment>
<sequence length="485" mass="53612">MVATSLKDSEVAEHDSPESCWVIIHGKVYDMTDFLPDHPGGEQSILKHAGKDATAAYDPIHPAGILDKFLDPSKHLGPVSLDPRRRDETQYPPQPADKPPLSHCLNLFDFEAVARQVLNPTSWAYFSSAADDEITLQENHRAFHRVWFRPRVLNNVKQVDTSTTLLGTKSALPFYISATAMNKLAHPDGELAFTRAAGTHDIIQMIPTMSSYSLDEIVDARRDESQPQWMQLYVNEDREVTKEIVEQAEKRGCKGLFITVDNPQVGRREKDMRARQLEASRNGEEWHAEVYQGTSTFLDSTLSWDDIPWFKSITNMPIVLKGIQSAEDVLKAVEYGVAGVVLSNHGGRQLEFARSSLEILAETMPVLRERGLQDKIEVFVDGGVRRGTDVIKALCLGARGVGIGRGLLYPLGAYGQEGVERAIELLRGEIERGLRLLGVKSVGELHAGLITTDSLAKHSGYHVDGPAEATYEALQVVAPGGKSKL</sequence>
<dbReference type="GO" id="GO:0020037">
    <property type="term" value="F:heme binding"/>
    <property type="evidence" value="ECO:0007669"/>
    <property type="project" value="UniProtKB-UniRule"/>
</dbReference>
<accession>A0A9P9ADZ7</accession>
<dbReference type="FunFam" id="3.10.120.10:FF:000009">
    <property type="entry name" value="Cytochrome b2, mitochondrial, putative"/>
    <property type="match status" value="1"/>
</dbReference>
<keyword evidence="13" id="KW-0496">Mitochondrion</keyword>
<comment type="similarity">
    <text evidence="22">Belongs to the cytochrome b5 family.</text>
</comment>
<dbReference type="GO" id="GO:0004460">
    <property type="term" value="F:L-lactate dehydrogenase (cytochrome) activity"/>
    <property type="evidence" value="ECO:0007669"/>
    <property type="project" value="UniProtKB-EC"/>
</dbReference>
<evidence type="ECO:0000256" key="12">
    <source>
        <dbReference type="ARBA" id="ARBA00023004"/>
    </source>
</evidence>
<evidence type="ECO:0000313" key="26">
    <source>
        <dbReference type="EMBL" id="KAH6693742.1"/>
    </source>
</evidence>
<comment type="caution">
    <text evidence="26">The sequence shown here is derived from an EMBL/GenBank/DDBJ whole genome shotgun (WGS) entry which is preliminary data.</text>
</comment>
<organism evidence="26 27">
    <name type="scientific">Plectosphaerella plurivora</name>
    <dbReference type="NCBI Taxonomy" id="936078"/>
    <lineage>
        <taxon>Eukaryota</taxon>
        <taxon>Fungi</taxon>
        <taxon>Dikarya</taxon>
        <taxon>Ascomycota</taxon>
        <taxon>Pezizomycotina</taxon>
        <taxon>Sordariomycetes</taxon>
        <taxon>Hypocreomycetidae</taxon>
        <taxon>Glomerellales</taxon>
        <taxon>Plectosphaerellaceae</taxon>
        <taxon>Plectosphaerella</taxon>
    </lineage>
</organism>
<dbReference type="PROSITE" id="PS50255">
    <property type="entry name" value="CYTOCHROME_B5_2"/>
    <property type="match status" value="1"/>
</dbReference>
<evidence type="ECO:0000256" key="21">
    <source>
        <dbReference type="ARBA" id="ARBA00078938"/>
    </source>
</evidence>
<evidence type="ECO:0000256" key="19">
    <source>
        <dbReference type="ARBA" id="ARBA00075949"/>
    </source>
</evidence>
<name>A0A9P9ADZ7_9PEZI</name>
<keyword evidence="6 22" id="KW-0349">Heme</keyword>
<keyword evidence="12 22" id="KW-0408">Iron</keyword>
<evidence type="ECO:0000256" key="20">
    <source>
        <dbReference type="ARBA" id="ARBA00078774"/>
    </source>
</evidence>
<dbReference type="SUPFAM" id="SSF55856">
    <property type="entry name" value="Cytochrome b5-like heme/steroid binding domain"/>
    <property type="match status" value="1"/>
</dbReference>
<keyword evidence="5" id="KW-0813">Transport</keyword>
<evidence type="ECO:0000256" key="13">
    <source>
        <dbReference type="ARBA" id="ARBA00023128"/>
    </source>
</evidence>
<keyword evidence="11" id="KW-0560">Oxidoreductase</keyword>
<dbReference type="PANTHER" id="PTHR10578:SF148">
    <property type="entry name" value="L-LACTATE DEHYDROGENASE (CYTOCHROME)"/>
    <property type="match status" value="1"/>
</dbReference>
<proteinExistence type="inferred from homology"/>
<evidence type="ECO:0000256" key="6">
    <source>
        <dbReference type="ARBA" id="ARBA00022617"/>
    </source>
</evidence>
<dbReference type="Pfam" id="PF01070">
    <property type="entry name" value="FMN_dh"/>
    <property type="match status" value="1"/>
</dbReference>
<dbReference type="EMBL" id="JAGSXJ010000003">
    <property type="protein sequence ID" value="KAH6693742.1"/>
    <property type="molecule type" value="Genomic_DNA"/>
</dbReference>
<dbReference type="Gene3D" id="3.20.20.70">
    <property type="entry name" value="Aldolase class I"/>
    <property type="match status" value="1"/>
</dbReference>
<dbReference type="Gene3D" id="3.10.120.10">
    <property type="entry name" value="Cytochrome b5-like heme/steroid binding domain"/>
    <property type="match status" value="1"/>
</dbReference>
<dbReference type="PROSITE" id="PS51349">
    <property type="entry name" value="FMN_HYDROXY_ACID_DH_2"/>
    <property type="match status" value="1"/>
</dbReference>
<feature type="domain" description="FMN hydroxy acid dehydrogenase" evidence="25">
    <location>
        <begin position="99"/>
        <end position="455"/>
    </location>
</feature>
<dbReference type="GO" id="GO:0005758">
    <property type="term" value="C:mitochondrial intermembrane space"/>
    <property type="evidence" value="ECO:0007669"/>
    <property type="project" value="UniProtKB-SubCell"/>
</dbReference>
<evidence type="ECO:0000256" key="3">
    <source>
        <dbReference type="ARBA" id="ARBA00004569"/>
    </source>
</evidence>
<dbReference type="InterPro" id="IPR013785">
    <property type="entry name" value="Aldolase_TIM"/>
</dbReference>
<reference evidence="26" key="1">
    <citation type="journal article" date="2021" name="Nat. Commun.">
        <title>Genetic determinants of endophytism in the Arabidopsis root mycobiome.</title>
        <authorList>
            <person name="Mesny F."/>
            <person name="Miyauchi S."/>
            <person name="Thiergart T."/>
            <person name="Pickel B."/>
            <person name="Atanasova L."/>
            <person name="Karlsson M."/>
            <person name="Huettel B."/>
            <person name="Barry K.W."/>
            <person name="Haridas S."/>
            <person name="Chen C."/>
            <person name="Bauer D."/>
            <person name="Andreopoulos W."/>
            <person name="Pangilinan J."/>
            <person name="LaButti K."/>
            <person name="Riley R."/>
            <person name="Lipzen A."/>
            <person name="Clum A."/>
            <person name="Drula E."/>
            <person name="Henrissat B."/>
            <person name="Kohler A."/>
            <person name="Grigoriev I.V."/>
            <person name="Martin F.M."/>
            <person name="Hacquard S."/>
        </authorList>
    </citation>
    <scope>NUCLEOTIDE SEQUENCE</scope>
    <source>
        <strain evidence="26">MPI-SDFR-AT-0117</strain>
    </source>
</reference>
<dbReference type="SUPFAM" id="SSF51395">
    <property type="entry name" value="FMN-linked oxidoreductases"/>
    <property type="match status" value="1"/>
</dbReference>
<dbReference type="InterPro" id="IPR037396">
    <property type="entry name" value="FMN_HAD"/>
</dbReference>
<dbReference type="GO" id="GO:0046872">
    <property type="term" value="F:metal ion binding"/>
    <property type="evidence" value="ECO:0007669"/>
    <property type="project" value="UniProtKB-UniRule"/>
</dbReference>
<comment type="cofactor">
    <cofactor evidence="1">
        <name>FMN</name>
        <dbReference type="ChEBI" id="CHEBI:58210"/>
    </cofactor>
</comment>
<dbReference type="CDD" id="cd02922">
    <property type="entry name" value="FCB2_FMN"/>
    <property type="match status" value="1"/>
</dbReference>
<dbReference type="FunFam" id="3.20.20.70:FF:000062">
    <property type="entry name" value="Cytochrome b2, mitochondrial, putative"/>
    <property type="match status" value="1"/>
</dbReference>
<evidence type="ECO:0000256" key="16">
    <source>
        <dbReference type="ARBA" id="ARBA00061589"/>
    </source>
</evidence>
<dbReference type="PROSITE" id="PS00557">
    <property type="entry name" value="FMN_HYDROXY_ACID_DH_1"/>
    <property type="match status" value="1"/>
</dbReference>
<dbReference type="InterPro" id="IPR001199">
    <property type="entry name" value="Cyt_B5-like_heme/steroid-bd"/>
</dbReference>
<keyword evidence="8" id="KW-0288">FMN</keyword>
<dbReference type="PRINTS" id="PR00363">
    <property type="entry name" value="CYTOCHROMEB5"/>
</dbReference>
<dbReference type="InterPro" id="IPR008259">
    <property type="entry name" value="FMN_hydac_DH_AS"/>
</dbReference>
<evidence type="ECO:0000256" key="1">
    <source>
        <dbReference type="ARBA" id="ARBA00001917"/>
    </source>
</evidence>
<keyword evidence="27" id="KW-1185">Reference proteome</keyword>
<comment type="subcellular location">
    <subcellularLocation>
        <location evidence="3">Mitochondrion intermembrane space</location>
    </subcellularLocation>
</comment>
<dbReference type="InterPro" id="IPR000262">
    <property type="entry name" value="FMN-dep_DH"/>
</dbReference>
<evidence type="ECO:0000256" key="9">
    <source>
        <dbReference type="ARBA" id="ARBA00022723"/>
    </source>
</evidence>
<protein>
    <recommendedName>
        <fullName evidence="18">L-lactate dehydrogenase (cytochrome)</fullName>
        <ecNumber evidence="17">1.1.2.3</ecNumber>
    </recommendedName>
    <alternativeName>
        <fullName evidence="20">Cytochrome b2</fullName>
    </alternativeName>
    <alternativeName>
        <fullName evidence="19">Flavocytochrome b2</fullName>
    </alternativeName>
    <alternativeName>
        <fullName evidence="21">L-lactate ferricytochrome c oxidoreductase</fullName>
    </alternativeName>
</protein>
<gene>
    <name evidence="26" type="ORF">F5X68DRAFT_164633</name>
</gene>
<dbReference type="OrthoDB" id="1925334at2759"/>
<dbReference type="InterPro" id="IPR018506">
    <property type="entry name" value="Cyt_B5_heme-BS"/>
</dbReference>
<evidence type="ECO:0000259" key="24">
    <source>
        <dbReference type="PROSITE" id="PS50255"/>
    </source>
</evidence>
<comment type="catalytic activity">
    <reaction evidence="14">
        <text>(S)-lactate + 2 Fe(III)-[cytochrome c] = 2 Fe(II)-[cytochrome c] + pyruvate + 2 H(+)</text>
        <dbReference type="Rhea" id="RHEA:19909"/>
        <dbReference type="Rhea" id="RHEA-COMP:10350"/>
        <dbReference type="Rhea" id="RHEA-COMP:14399"/>
        <dbReference type="ChEBI" id="CHEBI:15361"/>
        <dbReference type="ChEBI" id="CHEBI:15378"/>
        <dbReference type="ChEBI" id="CHEBI:16651"/>
        <dbReference type="ChEBI" id="CHEBI:29033"/>
        <dbReference type="ChEBI" id="CHEBI:29034"/>
        <dbReference type="EC" id="1.1.2.3"/>
    </reaction>
    <physiologicalReaction direction="left-to-right" evidence="14">
        <dbReference type="Rhea" id="RHEA:19910"/>
    </physiologicalReaction>
</comment>